<name>A0A0B7BJD3_9EUPU</name>
<reference evidence="1" key="1">
    <citation type="submission" date="2014-12" db="EMBL/GenBank/DDBJ databases">
        <title>Insight into the proteome of Arion vulgaris.</title>
        <authorList>
            <person name="Aradska J."/>
            <person name="Bulat T."/>
            <person name="Smidak R."/>
            <person name="Sarate P."/>
            <person name="Gangsoo J."/>
            <person name="Sialana F."/>
            <person name="Bilban M."/>
            <person name="Lubec G."/>
        </authorList>
    </citation>
    <scope>NUCLEOTIDE SEQUENCE</scope>
    <source>
        <tissue evidence="1">Skin</tissue>
    </source>
</reference>
<organism evidence="1">
    <name type="scientific">Arion vulgaris</name>
    <dbReference type="NCBI Taxonomy" id="1028688"/>
    <lineage>
        <taxon>Eukaryota</taxon>
        <taxon>Metazoa</taxon>
        <taxon>Spiralia</taxon>
        <taxon>Lophotrochozoa</taxon>
        <taxon>Mollusca</taxon>
        <taxon>Gastropoda</taxon>
        <taxon>Heterobranchia</taxon>
        <taxon>Euthyneura</taxon>
        <taxon>Panpulmonata</taxon>
        <taxon>Eupulmonata</taxon>
        <taxon>Stylommatophora</taxon>
        <taxon>Helicina</taxon>
        <taxon>Arionoidea</taxon>
        <taxon>Arionidae</taxon>
        <taxon>Arion</taxon>
    </lineage>
</organism>
<accession>A0A0B7BJD3</accession>
<evidence type="ECO:0000313" key="1">
    <source>
        <dbReference type="EMBL" id="CEK92421.1"/>
    </source>
</evidence>
<proteinExistence type="predicted"/>
<gene>
    <name evidence="1" type="primary">ORF188165</name>
</gene>
<protein>
    <submittedName>
        <fullName evidence="1">Uncharacterized protein</fullName>
    </submittedName>
</protein>
<dbReference type="EMBL" id="HACG01045556">
    <property type="protein sequence ID" value="CEK92421.1"/>
    <property type="molecule type" value="Transcribed_RNA"/>
</dbReference>
<sequence>MTGQTDLQPAATYLHKADPIQQMQLVVQTYNIYSIYNNYLQTNKYSRIQKEEHEIN</sequence>
<dbReference type="AlphaFoldDB" id="A0A0B7BJD3"/>